<dbReference type="InterPro" id="IPR011071">
    <property type="entry name" value="Lyase_8-like_C"/>
</dbReference>
<sequence length="779" mass="82569">MTPPPDPRAPDPRAPDPRAPDPRAPNPAAQELAAQELAAFDALRAGALGLLTGGGIDVSDPVYAGPLARLSEAAGGLLASMAPGTLWPDLPPAGGPGNVTGSYGRLRRIATAWATPGTAQHGDDAVAARLVDALDVLHERHYNERLPETGNWWFWEIGTPAHLSRLCVLLGDRLDAARLDAYLAAVDRFCPDADRRTGNPQAGESGANRADKASIVAFRGIAGRSADKLALARDGLSDVRDGGLRSVFRHVESGDGFYRDGSFIQHECVAYTGSYGLSLLVAVAEALALLGGSPWQVRDPGLPVVLDAVERSYAPFVHDGLLMDTVRGRAATRQAFSDAVAGHGLIGAVLLLAGSAPEPYAGRFKELAKGWIERGKARPYLEHADVPETRRAVAVLRDGSVEAAPGPIGHFVFPSMDRIVHRRPTWSFALSLSSRRIAAYEAINGENLHGWYTGDGMTYLYTSDLGQFGEDFWPTVDPYRLPGTTVDDRERADLSFRAHCPPGAWAGGAVLGGRYGAAVMEVTSEGVSLRARKSWFFLDAAVVALGSGITGSDGRRVVTVVENRATDATPHVGDGWAHLPGVAGYVLDGAQCAVETRTGRWRDINAGDDTGGAVEPVTRRYASLWIDHGVNPVNASYAYTVLPGAAREQTRRYRGRRPVRVAANTAELQAVRARGLLAAVFWTAGTIGEIAVDAPCVVIVRRAGGRVAVAVADPSRTVDVVTITLGHPVRGLIRADETVTARAGEPTAVTVELGGSLGATHTFEFGLSANGPRSPRCDR</sequence>
<organism evidence="8 9">
    <name type="scientific">Nonomuraea angiospora</name>
    <dbReference type="NCBI Taxonomy" id="46172"/>
    <lineage>
        <taxon>Bacteria</taxon>
        <taxon>Bacillati</taxon>
        <taxon>Actinomycetota</taxon>
        <taxon>Actinomycetes</taxon>
        <taxon>Streptosporangiales</taxon>
        <taxon>Streptosporangiaceae</taxon>
        <taxon>Nonomuraea</taxon>
    </lineage>
</organism>
<dbReference type="Proteomes" id="UP000633509">
    <property type="component" value="Unassembled WGS sequence"/>
</dbReference>
<dbReference type="InterPro" id="IPR003159">
    <property type="entry name" value="Lyase_8_central_dom"/>
</dbReference>
<dbReference type="SUPFAM" id="SSF74650">
    <property type="entry name" value="Galactose mutarotase-like"/>
    <property type="match status" value="1"/>
</dbReference>
<dbReference type="InterPro" id="IPR038970">
    <property type="entry name" value="Lyase_8"/>
</dbReference>
<dbReference type="Pfam" id="PF08124">
    <property type="entry name" value="Lyase_8_N"/>
    <property type="match status" value="1"/>
</dbReference>
<evidence type="ECO:0000259" key="5">
    <source>
        <dbReference type="Pfam" id="PF02278"/>
    </source>
</evidence>
<dbReference type="InterPro" id="IPR014718">
    <property type="entry name" value="GH-type_carb-bd"/>
</dbReference>
<evidence type="ECO:0000256" key="2">
    <source>
        <dbReference type="ARBA" id="ARBA00022729"/>
    </source>
</evidence>
<reference evidence="8 9" key="1">
    <citation type="submission" date="2020-10" db="EMBL/GenBank/DDBJ databases">
        <title>Sequencing the genomes of 1000 actinobacteria strains.</title>
        <authorList>
            <person name="Klenk H.-P."/>
        </authorList>
    </citation>
    <scope>NUCLEOTIDE SEQUENCE [LARGE SCALE GENOMIC DNA]</scope>
    <source>
        <strain evidence="8 9">DSM 43173</strain>
    </source>
</reference>
<dbReference type="RefSeq" id="WP_192787926.1">
    <property type="nucleotide sequence ID" value="NZ_JADBEK010000001.1"/>
</dbReference>
<evidence type="ECO:0000259" key="7">
    <source>
        <dbReference type="Pfam" id="PF08124"/>
    </source>
</evidence>
<comment type="similarity">
    <text evidence="1">Belongs to the polysaccharide lyase 8 family.</text>
</comment>
<dbReference type="SUPFAM" id="SSF49863">
    <property type="entry name" value="Hyaluronate lyase-like, C-terminal domain"/>
    <property type="match status" value="1"/>
</dbReference>
<proteinExistence type="inferred from homology"/>
<evidence type="ECO:0000259" key="6">
    <source>
        <dbReference type="Pfam" id="PF02884"/>
    </source>
</evidence>
<dbReference type="CDD" id="cd01083">
    <property type="entry name" value="GAG_Lyase"/>
    <property type="match status" value="1"/>
</dbReference>
<dbReference type="GO" id="GO:0030340">
    <property type="term" value="F:hyaluronate lyase activity"/>
    <property type="evidence" value="ECO:0007669"/>
    <property type="project" value="UniProtKB-EC"/>
</dbReference>
<keyword evidence="3 8" id="KW-0456">Lyase</keyword>
<evidence type="ECO:0000313" key="9">
    <source>
        <dbReference type="Proteomes" id="UP000633509"/>
    </source>
</evidence>
<dbReference type="Pfam" id="PF02278">
    <property type="entry name" value="Lyase_8"/>
    <property type="match status" value="1"/>
</dbReference>
<dbReference type="Pfam" id="PF02884">
    <property type="entry name" value="Lyase_8_C"/>
    <property type="match status" value="1"/>
</dbReference>
<dbReference type="Gene3D" id="2.60.220.10">
    <property type="entry name" value="Polysaccharide lyase family 8-like, C-terminal"/>
    <property type="match status" value="1"/>
</dbReference>
<evidence type="ECO:0000256" key="4">
    <source>
        <dbReference type="SAM" id="MobiDB-lite"/>
    </source>
</evidence>
<accession>A0ABR9M3T5</accession>
<protein>
    <submittedName>
        <fullName evidence="8">Hyaluronate lyase</fullName>
        <ecNumber evidence="8">4.2.2.1</ecNumber>
    </submittedName>
</protein>
<evidence type="ECO:0000313" key="8">
    <source>
        <dbReference type="EMBL" id="MBE1587557.1"/>
    </source>
</evidence>
<dbReference type="Gene3D" id="1.50.10.100">
    <property type="entry name" value="Chondroitin AC/alginate lyase"/>
    <property type="match status" value="1"/>
</dbReference>
<dbReference type="InterPro" id="IPR012970">
    <property type="entry name" value="Lyase_8_alpha_N"/>
</dbReference>
<name>A0ABR9M3T5_9ACTN</name>
<feature type="region of interest" description="Disordered" evidence="4">
    <location>
        <begin position="1"/>
        <end position="28"/>
    </location>
</feature>
<dbReference type="SUPFAM" id="SSF48230">
    <property type="entry name" value="Chondroitin AC/alginate lyase"/>
    <property type="match status" value="1"/>
</dbReference>
<feature type="compositionally biased region" description="Basic and acidic residues" evidence="4">
    <location>
        <begin position="8"/>
        <end position="21"/>
    </location>
</feature>
<evidence type="ECO:0000256" key="1">
    <source>
        <dbReference type="ARBA" id="ARBA00006699"/>
    </source>
</evidence>
<comment type="caution">
    <text evidence="8">The sequence shown here is derived from an EMBL/GenBank/DDBJ whole genome shotgun (WGS) entry which is preliminary data.</text>
</comment>
<dbReference type="InterPro" id="IPR011013">
    <property type="entry name" value="Gal_mutarotase_sf_dom"/>
</dbReference>
<dbReference type="EMBL" id="JADBEK010000001">
    <property type="protein sequence ID" value="MBE1587557.1"/>
    <property type="molecule type" value="Genomic_DNA"/>
</dbReference>
<dbReference type="InterPro" id="IPR008929">
    <property type="entry name" value="Chondroitin_lyas"/>
</dbReference>
<feature type="domain" description="Polysaccharide lyase family 8 central" evidence="5">
    <location>
        <begin position="411"/>
        <end position="645"/>
    </location>
</feature>
<dbReference type="PANTHER" id="PTHR38481:SF1">
    <property type="entry name" value="HYALURONATE LYASE"/>
    <property type="match status" value="1"/>
</dbReference>
<feature type="domain" description="Polysaccharide lyase 8 N-terminal alpha-helical" evidence="7">
    <location>
        <begin position="59"/>
        <end position="368"/>
    </location>
</feature>
<dbReference type="InterPro" id="IPR004103">
    <property type="entry name" value="Lyase_8_C"/>
</dbReference>
<dbReference type="Gene3D" id="2.70.98.10">
    <property type="match status" value="1"/>
</dbReference>
<feature type="domain" description="Polysaccharide lyase family 8 C-terminal" evidence="6">
    <location>
        <begin position="660"/>
        <end position="719"/>
    </location>
</feature>
<gene>
    <name evidence="8" type="ORF">H4W80_005815</name>
</gene>
<dbReference type="PANTHER" id="PTHR38481">
    <property type="entry name" value="HYALURONATE LYASE"/>
    <property type="match status" value="1"/>
</dbReference>
<keyword evidence="9" id="KW-1185">Reference proteome</keyword>
<keyword evidence="2" id="KW-0732">Signal</keyword>
<evidence type="ECO:0000256" key="3">
    <source>
        <dbReference type="ARBA" id="ARBA00023239"/>
    </source>
</evidence>
<dbReference type="EC" id="4.2.2.1" evidence="8"/>